<dbReference type="Proteomes" id="UP000053512">
    <property type="component" value="Unassembled WGS sequence"/>
</dbReference>
<evidence type="ECO:0000313" key="2">
    <source>
        <dbReference type="Proteomes" id="UP000053512"/>
    </source>
</evidence>
<gene>
    <name evidence="1" type="ORF">AVL61_00015</name>
</gene>
<comment type="caution">
    <text evidence="1">The sequence shown here is derived from an EMBL/GenBank/DDBJ whole genome shotgun (WGS) entry which is preliminary data.</text>
</comment>
<dbReference type="EMBL" id="LQBK01000004">
    <property type="protein sequence ID" value="KUG61359.1"/>
    <property type="molecule type" value="Genomic_DNA"/>
</dbReference>
<reference evidence="2" key="1">
    <citation type="submission" date="2015-12" db="EMBL/GenBank/DDBJ databases">
        <authorList>
            <person name="Nair G.R."/>
            <person name="Kaur G."/>
            <person name="Mayilraj S."/>
        </authorList>
    </citation>
    <scope>NUCLEOTIDE SEQUENCE [LARGE SCALE GENOMIC DNA]</scope>
    <source>
        <strain evidence="2">CD08_4</strain>
    </source>
</reference>
<evidence type="ECO:0000313" key="1">
    <source>
        <dbReference type="EMBL" id="KUG61359.1"/>
    </source>
</evidence>
<accession>A0A0W8IML0</accession>
<organism evidence="1 2">
    <name type="scientific">Kocuria rosea subsp. polaris</name>
    <dbReference type="NCBI Taxonomy" id="136273"/>
    <lineage>
        <taxon>Bacteria</taxon>
        <taxon>Bacillati</taxon>
        <taxon>Actinomycetota</taxon>
        <taxon>Actinomycetes</taxon>
        <taxon>Micrococcales</taxon>
        <taxon>Micrococcaceae</taxon>
        <taxon>Kocuria</taxon>
    </lineage>
</organism>
<name>A0A0W8IML0_KOCRO</name>
<dbReference type="RefSeq" id="WP_058872775.1">
    <property type="nucleotide sequence ID" value="NZ_LQBK01000004.1"/>
</dbReference>
<sequence length="95" mass="10777">MSHRSAHPVQPWDPLDLHDAEEIYLEPTAGFPADLSRLALSELQVLHSRLCRQLNRDHLQHLAVPHPVTMARYCKVVFALDARAGFHASVRPVRP</sequence>
<protein>
    <submittedName>
        <fullName evidence="1">Uncharacterized protein</fullName>
    </submittedName>
</protein>
<dbReference type="OrthoDB" id="4881000at2"/>
<proteinExistence type="predicted"/>
<dbReference type="AlphaFoldDB" id="A0A0W8IML0"/>